<keyword evidence="8 18" id="KW-0863">Zinc-finger</keyword>
<evidence type="ECO:0000256" key="1">
    <source>
        <dbReference type="ARBA" id="ARBA00004496"/>
    </source>
</evidence>
<keyword evidence="12 18" id="KW-0238">DNA-binding</keyword>
<dbReference type="Pfam" id="PF17760">
    <property type="entry name" value="UvrA_inter"/>
    <property type="match status" value="1"/>
</dbReference>
<evidence type="ECO:0000256" key="4">
    <source>
        <dbReference type="ARBA" id="ARBA00022737"/>
    </source>
</evidence>
<dbReference type="PANTHER" id="PTHR43152:SF3">
    <property type="entry name" value="UVRABC SYSTEM PROTEIN A"/>
    <property type="match status" value="1"/>
</dbReference>
<dbReference type="AlphaFoldDB" id="A0A0K6GQH2"/>
<reference evidence="21" key="1">
    <citation type="submission" date="2015-08" db="EMBL/GenBank/DDBJ databases">
        <authorList>
            <person name="Varghese N."/>
        </authorList>
    </citation>
    <scope>NUCLEOTIDE SEQUENCE [LARGE SCALE GENOMIC DNA]</scope>
    <source>
        <strain evidence="21">DSM 27374</strain>
    </source>
</reference>
<dbReference type="InterPro" id="IPR041102">
    <property type="entry name" value="UvrA_inter"/>
</dbReference>
<dbReference type="FunFam" id="1.20.1580.10:FF:000002">
    <property type="entry name" value="UvrABC system protein A"/>
    <property type="match status" value="1"/>
</dbReference>
<dbReference type="SMART" id="SM00382">
    <property type="entry name" value="AAA"/>
    <property type="match status" value="2"/>
</dbReference>
<dbReference type="SUPFAM" id="SSF52540">
    <property type="entry name" value="P-loop containing nucleoside triphosphate hydrolases"/>
    <property type="match status" value="2"/>
</dbReference>
<keyword evidence="21" id="KW-1185">Reference proteome</keyword>
<dbReference type="GO" id="GO:0009380">
    <property type="term" value="C:excinuclease repair complex"/>
    <property type="evidence" value="ECO:0007669"/>
    <property type="project" value="InterPro"/>
</dbReference>
<dbReference type="CDD" id="cd03271">
    <property type="entry name" value="ABC_UvrA_II"/>
    <property type="match status" value="1"/>
</dbReference>
<dbReference type="FunFam" id="3.40.50.300:FF:000028">
    <property type="entry name" value="UvrABC system protein A"/>
    <property type="match status" value="1"/>
</dbReference>
<evidence type="ECO:0000256" key="7">
    <source>
        <dbReference type="ARBA" id="ARBA00022769"/>
    </source>
</evidence>
<keyword evidence="13 18" id="KW-0234">DNA repair</keyword>
<dbReference type="InterPro" id="IPR003593">
    <property type="entry name" value="AAA+_ATPase"/>
</dbReference>
<dbReference type="PROSITE" id="PS00211">
    <property type="entry name" value="ABC_TRANSPORTER_1"/>
    <property type="match status" value="2"/>
</dbReference>
<keyword evidence="10 18" id="KW-0067">ATP-binding</keyword>
<sequence length="950" mass="106278">MDHIVVKGARAHNLKNIDVVIPRNKLVVLTGLSGSGKSSLAFDTIYAEGQRRYVESLSAYARQFLGQMDKPDVDSIEGLSPAISIDQKTTSRNPRSTVGTVTEIYDYLRLLFARIGRPVCPTHGIEITSQTIEQMVDHLMQYPERTKMQILAPIVSGRKGTHVKTLEEIKKQGYVRVRVDGELRDVSEDIVLEKNKKHSIEVVIDRIIMKEGIQSRLADSLETALKLADGKVVVDIIGQEELLFSEHHACPHCGFSIGELEPRLFSFNSPYGACPSCDGLGAKLEVDLDLVIPNKELTLREHALAPWEPQSSQYYPQLLETVCRHYGIDMDIPVKQLSKQQLDLLLYGSNGEKIYFRYENDFGHVRETYVEFEGVVRNVERRYRETTSDYVREQMEKYMTEQPCPTCHGNRLKKESLAIFVGGKHIGEVTAMSVNEALTFFETLQLTEKEQKIAHLILREIVERLGFLKNVGLDYLTLNRAAGTLSGGEAQRIRLATQIGSRLTGVLYVLDEPSIGLHQRDNDRLIATLQNMRDLGNTLIVVEHDEDTMLAADYLIDIGPGAGAHGGQVVSAGTPEQVMNDPHSLTGQYLSGKKFIPLPVERRTPDGRWLEVIGARENNLKNVDVSIPLGLFVAVTGVSGSGKSTLINEILHKSLAQKLHNAKVKPGEHTDIRGIHYLDKVIDIDQSPIGRTPRSNPATYTGVFDDIRDLFATTNEAKMRGYQKGRFSFNVKGGRCEACRGDGIIKIEMHFLPDVYVPCEVCHGKRYNRETLEVKYKDKNIAEVLDMTVEEALTFFENIPKIKRKLQTLYDVGLGYMQLGQPATTLSGGEAQRVKLASELHRRSTGRTLYILDEPTTGLHVDDISRLLHVLQRLVEQGDTVLVIEHNLDVIKTADYIIDLGPEGGDGGGQIVATGTPEEVAQIEQSYTGRYLQPILARDRERMRQRIPSV</sequence>
<dbReference type="Gene3D" id="1.10.8.280">
    <property type="entry name" value="ABC transporter ATPase domain-like"/>
    <property type="match status" value="1"/>
</dbReference>
<keyword evidence="4 18" id="KW-0677">Repeat</keyword>
<dbReference type="OrthoDB" id="9809851at2"/>
<evidence type="ECO:0000256" key="10">
    <source>
        <dbReference type="ARBA" id="ARBA00022840"/>
    </source>
</evidence>
<keyword evidence="7 18" id="KW-0228">DNA excision</keyword>
<dbReference type="GO" id="GO:0016887">
    <property type="term" value="F:ATP hydrolysis activity"/>
    <property type="evidence" value="ECO:0007669"/>
    <property type="project" value="InterPro"/>
</dbReference>
<gene>
    <name evidence="18" type="primary">uvrA</name>
    <name evidence="20" type="ORF">Ga0061060_11647</name>
</gene>
<dbReference type="Gene3D" id="1.20.1580.10">
    <property type="entry name" value="ABC transporter ATPase like domain"/>
    <property type="match status" value="2"/>
</dbReference>
<comment type="function">
    <text evidence="18">The UvrABC repair system catalyzes the recognition and processing of DNA lesions. UvrA is an ATPase and a DNA-binding protein. A damage recognition complex composed of 2 UvrA and 2 UvrB subunits scans DNA for abnormalities. When the presence of a lesion has been verified by UvrB, the UvrA molecules dissociate.</text>
</comment>
<feature type="domain" description="ABC transporter" evidence="19">
    <location>
        <begin position="602"/>
        <end position="933"/>
    </location>
</feature>
<dbReference type="GO" id="GO:0009381">
    <property type="term" value="F:excinuclease ABC activity"/>
    <property type="evidence" value="ECO:0007669"/>
    <property type="project" value="UniProtKB-UniRule"/>
</dbReference>
<dbReference type="NCBIfam" id="TIGR00630">
    <property type="entry name" value="uvra"/>
    <property type="match status" value="1"/>
</dbReference>
<feature type="binding site" evidence="18">
    <location>
        <begin position="31"/>
        <end position="38"/>
    </location>
    <ligand>
        <name>ATP</name>
        <dbReference type="ChEBI" id="CHEBI:30616"/>
    </ligand>
</feature>
<dbReference type="InterPro" id="IPR004602">
    <property type="entry name" value="UvrA"/>
</dbReference>
<dbReference type="InterPro" id="IPR017871">
    <property type="entry name" value="ABC_transporter-like_CS"/>
</dbReference>
<dbReference type="RefSeq" id="WP_055441755.1">
    <property type="nucleotide sequence ID" value="NZ_BAABDZ010000033.1"/>
</dbReference>
<accession>A0A0K6GQH2</accession>
<evidence type="ECO:0000256" key="14">
    <source>
        <dbReference type="ARBA" id="ARBA00023236"/>
    </source>
</evidence>
<name>A0A0K6GQH2_9BACL</name>
<evidence type="ECO:0000256" key="15">
    <source>
        <dbReference type="ARBA" id="ARBA00038000"/>
    </source>
</evidence>
<dbReference type="Proteomes" id="UP000182738">
    <property type="component" value="Unassembled WGS sequence"/>
</dbReference>
<feature type="domain" description="ABC transporter" evidence="19">
    <location>
        <begin position="317"/>
        <end position="591"/>
    </location>
</feature>
<dbReference type="GO" id="GO:0008270">
    <property type="term" value="F:zinc ion binding"/>
    <property type="evidence" value="ECO:0007669"/>
    <property type="project" value="UniProtKB-UniRule"/>
</dbReference>
<organism evidence="20 21">
    <name type="scientific">Anoxybacillus suryakundensis</name>
    <dbReference type="NCBI Taxonomy" id="1325335"/>
    <lineage>
        <taxon>Bacteria</taxon>
        <taxon>Bacillati</taxon>
        <taxon>Bacillota</taxon>
        <taxon>Bacilli</taxon>
        <taxon>Bacillales</taxon>
        <taxon>Anoxybacillaceae</taxon>
        <taxon>Anoxybacillus</taxon>
    </lineage>
</organism>
<evidence type="ECO:0000256" key="12">
    <source>
        <dbReference type="ARBA" id="ARBA00023125"/>
    </source>
</evidence>
<evidence type="ECO:0000256" key="11">
    <source>
        <dbReference type="ARBA" id="ARBA00022881"/>
    </source>
</evidence>
<comment type="subunit">
    <text evidence="18">Forms a heterotetramer with UvrB during the search for lesions.</text>
</comment>
<evidence type="ECO:0000256" key="17">
    <source>
        <dbReference type="ARBA" id="ARBA00042156"/>
    </source>
</evidence>
<evidence type="ECO:0000256" key="2">
    <source>
        <dbReference type="ARBA" id="ARBA00022490"/>
    </source>
</evidence>
<keyword evidence="3 18" id="KW-0479">Metal-binding</keyword>
<dbReference type="PROSITE" id="PS50893">
    <property type="entry name" value="ABC_TRANSPORTER_2"/>
    <property type="match status" value="2"/>
</dbReference>
<dbReference type="GO" id="GO:0003677">
    <property type="term" value="F:DNA binding"/>
    <property type="evidence" value="ECO:0007669"/>
    <property type="project" value="UniProtKB-UniRule"/>
</dbReference>
<dbReference type="STRING" id="1325335.GCA_001418025_02181"/>
<keyword evidence="2 18" id="KW-0963">Cytoplasm</keyword>
<dbReference type="InterPro" id="IPR027417">
    <property type="entry name" value="P-loop_NTPase"/>
</dbReference>
<feature type="zinc finger region" description="C4-type" evidence="18">
    <location>
        <begin position="250"/>
        <end position="277"/>
    </location>
</feature>
<dbReference type="InterPro" id="IPR041552">
    <property type="entry name" value="UvrA_DNA-bd"/>
</dbReference>
<dbReference type="InterPro" id="IPR003439">
    <property type="entry name" value="ABC_transporter-like_ATP-bd"/>
</dbReference>
<dbReference type="EMBL" id="CYGZ01000016">
    <property type="protein sequence ID" value="CUA80867.1"/>
    <property type="molecule type" value="Genomic_DNA"/>
</dbReference>
<evidence type="ECO:0000256" key="18">
    <source>
        <dbReference type="HAMAP-Rule" id="MF_00205"/>
    </source>
</evidence>
<evidence type="ECO:0000256" key="3">
    <source>
        <dbReference type="ARBA" id="ARBA00022723"/>
    </source>
</evidence>
<feature type="binding site" evidence="18">
    <location>
        <begin position="637"/>
        <end position="644"/>
    </location>
    <ligand>
        <name>ATP</name>
        <dbReference type="ChEBI" id="CHEBI:30616"/>
    </ligand>
</feature>
<comment type="subcellular location">
    <subcellularLocation>
        <location evidence="1 18">Cytoplasm</location>
    </subcellularLocation>
</comment>
<keyword evidence="5 18" id="KW-0547">Nucleotide-binding</keyword>
<feature type="zinc finger region" description="C4-type" evidence="18">
    <location>
        <begin position="736"/>
        <end position="762"/>
    </location>
</feature>
<evidence type="ECO:0000256" key="13">
    <source>
        <dbReference type="ARBA" id="ARBA00023204"/>
    </source>
</evidence>
<keyword evidence="6 18" id="KW-0227">DNA damage</keyword>
<dbReference type="GO" id="GO:0005524">
    <property type="term" value="F:ATP binding"/>
    <property type="evidence" value="ECO:0007669"/>
    <property type="project" value="UniProtKB-UniRule"/>
</dbReference>
<evidence type="ECO:0000256" key="16">
    <source>
        <dbReference type="ARBA" id="ARBA00039316"/>
    </source>
</evidence>
<keyword evidence="11 18" id="KW-0267">Excision nuclease</keyword>
<dbReference type="InterPro" id="IPR013815">
    <property type="entry name" value="ATP_grasp_subdomain_1"/>
</dbReference>
<keyword evidence="14 18" id="KW-0742">SOS response</keyword>
<dbReference type="GO" id="GO:0005737">
    <property type="term" value="C:cytoplasm"/>
    <property type="evidence" value="ECO:0007669"/>
    <property type="project" value="UniProtKB-SubCell"/>
</dbReference>
<dbReference type="Pfam" id="PF17755">
    <property type="entry name" value="UvrA_DNA-bind"/>
    <property type="match status" value="1"/>
</dbReference>
<evidence type="ECO:0000256" key="6">
    <source>
        <dbReference type="ARBA" id="ARBA00022763"/>
    </source>
</evidence>
<dbReference type="GO" id="GO:0006289">
    <property type="term" value="P:nucleotide-excision repair"/>
    <property type="evidence" value="ECO:0007669"/>
    <property type="project" value="UniProtKB-UniRule"/>
</dbReference>
<evidence type="ECO:0000313" key="21">
    <source>
        <dbReference type="Proteomes" id="UP000182738"/>
    </source>
</evidence>
<evidence type="ECO:0000313" key="20">
    <source>
        <dbReference type="EMBL" id="CUA80867.1"/>
    </source>
</evidence>
<dbReference type="HAMAP" id="MF_00205">
    <property type="entry name" value="UvrA"/>
    <property type="match status" value="1"/>
</dbReference>
<dbReference type="Gene3D" id="3.30.1490.20">
    <property type="entry name" value="ATP-grasp fold, A domain"/>
    <property type="match status" value="1"/>
</dbReference>
<dbReference type="Gene3D" id="3.40.50.300">
    <property type="entry name" value="P-loop containing nucleotide triphosphate hydrolases"/>
    <property type="match status" value="2"/>
</dbReference>
<dbReference type="CDD" id="cd03270">
    <property type="entry name" value="ABC_UvrA_I"/>
    <property type="match status" value="1"/>
</dbReference>
<proteinExistence type="inferred from homology"/>
<keyword evidence="9 18" id="KW-0862">Zinc</keyword>
<dbReference type="NCBIfam" id="NF001503">
    <property type="entry name" value="PRK00349.1"/>
    <property type="match status" value="1"/>
</dbReference>
<dbReference type="PANTHER" id="PTHR43152">
    <property type="entry name" value="UVRABC SYSTEM PROTEIN A"/>
    <property type="match status" value="1"/>
</dbReference>
<evidence type="ECO:0000256" key="8">
    <source>
        <dbReference type="ARBA" id="ARBA00022771"/>
    </source>
</evidence>
<evidence type="ECO:0000256" key="5">
    <source>
        <dbReference type="ARBA" id="ARBA00022741"/>
    </source>
</evidence>
<evidence type="ECO:0000259" key="19">
    <source>
        <dbReference type="PROSITE" id="PS50893"/>
    </source>
</evidence>
<protein>
    <recommendedName>
        <fullName evidence="16 18">UvrABC system protein A</fullName>
        <shortName evidence="18">UvrA protein</shortName>
    </recommendedName>
    <alternativeName>
        <fullName evidence="17 18">Excinuclease ABC subunit A</fullName>
    </alternativeName>
</protein>
<comment type="similarity">
    <text evidence="15 18">Belongs to the ABC transporter superfamily. UvrA family.</text>
</comment>
<evidence type="ECO:0000256" key="9">
    <source>
        <dbReference type="ARBA" id="ARBA00022833"/>
    </source>
</evidence>
<dbReference type="GO" id="GO:0009432">
    <property type="term" value="P:SOS response"/>
    <property type="evidence" value="ECO:0007669"/>
    <property type="project" value="UniProtKB-UniRule"/>
</dbReference>